<evidence type="ECO:0000256" key="11">
    <source>
        <dbReference type="ARBA" id="ARBA00023012"/>
    </source>
</evidence>
<dbReference type="EMBL" id="CP107241">
    <property type="protein sequence ID" value="WAH64474.1"/>
    <property type="molecule type" value="Genomic_DNA"/>
</dbReference>
<dbReference type="Gene3D" id="6.10.340.10">
    <property type="match status" value="1"/>
</dbReference>
<dbReference type="GO" id="GO:0005524">
    <property type="term" value="F:ATP binding"/>
    <property type="evidence" value="ECO:0007669"/>
    <property type="project" value="UniProtKB-KW"/>
</dbReference>
<evidence type="ECO:0000256" key="5">
    <source>
        <dbReference type="ARBA" id="ARBA00022679"/>
    </source>
</evidence>
<evidence type="ECO:0000256" key="13">
    <source>
        <dbReference type="SAM" id="Phobius"/>
    </source>
</evidence>
<keyword evidence="8" id="KW-0418">Kinase</keyword>
<dbReference type="InterPro" id="IPR005467">
    <property type="entry name" value="His_kinase_dom"/>
</dbReference>
<dbReference type="RefSeq" id="WP_268213491.1">
    <property type="nucleotide sequence ID" value="NZ_CP107241.1"/>
</dbReference>
<proteinExistence type="predicted"/>
<dbReference type="Pfam" id="PF02518">
    <property type="entry name" value="HATPase_c"/>
    <property type="match status" value="1"/>
</dbReference>
<dbReference type="GO" id="GO:0005886">
    <property type="term" value="C:plasma membrane"/>
    <property type="evidence" value="ECO:0007669"/>
    <property type="project" value="TreeGrafter"/>
</dbReference>
<dbReference type="EC" id="2.7.13.3" evidence="3"/>
<gene>
    <name evidence="16" type="ORF">OEG85_00230</name>
</gene>
<dbReference type="InterPro" id="IPR036097">
    <property type="entry name" value="HisK_dim/P_sf"/>
</dbReference>
<dbReference type="SUPFAM" id="SSF55874">
    <property type="entry name" value="ATPase domain of HSP90 chaperone/DNA topoisomerase II/histidine kinase"/>
    <property type="match status" value="1"/>
</dbReference>
<sequence>MRPRSITAQLFLVIVSVIAVCWVAVIAIVLSLLSLNLESTWDEKLEAIATQMLITIPAKSKFDRRAGPGLQLPDSFTSAREQLVFQVWIDRSRMVARTPGAPDSALQPSFTDGAATTIVNGAQWRVYAITDKTGRVSVQVGNPQSVVDADMRHQAWHALALATFLVIVAGVVMWVVVRRSLQPVRALGRALWHRKQFDLTPLPLSKLPREIHVLVASFNHMLERLDAAIEGERRFIGDAAHELRTPLSALQAQAEIALSAEDVDSKNRALVKLRRVAKRSTRLSEQLLDLARLNAASSAPMHAITELSVLVQHVAQEFEVHASQNARALYLDIHSCSIACNVDEIGILLRNLVDNAMRYTPEGGNILVSCGYVADAVRAEGNQHTNDDRKVFLQVADDGPGVPESERDAIFVRFHRVAGTPVRGSGIGLSLVAGIVDLHHASIETGPGLSGRGFSVRIVFPGTSSRAPNV</sequence>
<keyword evidence="10 13" id="KW-1133">Transmembrane helix</keyword>
<dbReference type="PROSITE" id="PS50109">
    <property type="entry name" value="HIS_KIN"/>
    <property type="match status" value="1"/>
</dbReference>
<dbReference type="PROSITE" id="PS50885">
    <property type="entry name" value="HAMP"/>
    <property type="match status" value="1"/>
</dbReference>
<evidence type="ECO:0000259" key="14">
    <source>
        <dbReference type="PROSITE" id="PS50109"/>
    </source>
</evidence>
<keyword evidence="7" id="KW-0547">Nucleotide-binding</keyword>
<dbReference type="InterPro" id="IPR004358">
    <property type="entry name" value="Sig_transdc_His_kin-like_C"/>
</dbReference>
<protein>
    <recommendedName>
        <fullName evidence="3">histidine kinase</fullName>
        <ecNumber evidence="3">2.7.13.3</ecNumber>
    </recommendedName>
</protein>
<keyword evidence="12 13" id="KW-0472">Membrane</keyword>
<dbReference type="Pfam" id="PF00512">
    <property type="entry name" value="HisKA"/>
    <property type="match status" value="1"/>
</dbReference>
<keyword evidence="6 13" id="KW-0812">Transmembrane</keyword>
<keyword evidence="4" id="KW-0597">Phosphoprotein</keyword>
<feature type="transmembrane region" description="Helical" evidence="13">
    <location>
        <begin position="12"/>
        <end position="35"/>
    </location>
</feature>
<dbReference type="InterPro" id="IPR003661">
    <property type="entry name" value="HisK_dim/P_dom"/>
</dbReference>
<evidence type="ECO:0000313" key="16">
    <source>
        <dbReference type="EMBL" id="WAH64474.1"/>
    </source>
</evidence>
<evidence type="ECO:0000256" key="7">
    <source>
        <dbReference type="ARBA" id="ARBA00022741"/>
    </source>
</evidence>
<dbReference type="Proteomes" id="UP001164737">
    <property type="component" value="Chromosome"/>
</dbReference>
<evidence type="ECO:0000256" key="3">
    <source>
        <dbReference type="ARBA" id="ARBA00012438"/>
    </source>
</evidence>
<evidence type="ECO:0000256" key="4">
    <source>
        <dbReference type="ARBA" id="ARBA00022553"/>
    </source>
</evidence>
<dbReference type="AlphaFoldDB" id="A0AA47IC47"/>
<evidence type="ECO:0000256" key="1">
    <source>
        <dbReference type="ARBA" id="ARBA00000085"/>
    </source>
</evidence>
<organism evidence="16 17">
    <name type="scientific">Xanthomonas hortorum</name>
    <dbReference type="NCBI Taxonomy" id="56454"/>
    <lineage>
        <taxon>Bacteria</taxon>
        <taxon>Pseudomonadati</taxon>
        <taxon>Pseudomonadota</taxon>
        <taxon>Gammaproteobacteria</taxon>
        <taxon>Lysobacterales</taxon>
        <taxon>Lysobacteraceae</taxon>
        <taxon>Xanthomonas</taxon>
    </lineage>
</organism>
<feature type="domain" description="HAMP" evidence="15">
    <location>
        <begin position="178"/>
        <end position="230"/>
    </location>
</feature>
<dbReference type="InterPro" id="IPR050428">
    <property type="entry name" value="TCS_sensor_his_kinase"/>
</dbReference>
<feature type="transmembrane region" description="Helical" evidence="13">
    <location>
        <begin position="155"/>
        <end position="177"/>
    </location>
</feature>
<evidence type="ECO:0000256" key="8">
    <source>
        <dbReference type="ARBA" id="ARBA00022777"/>
    </source>
</evidence>
<dbReference type="SMART" id="SM00388">
    <property type="entry name" value="HisKA"/>
    <property type="match status" value="1"/>
</dbReference>
<evidence type="ECO:0000313" key="17">
    <source>
        <dbReference type="Proteomes" id="UP001164737"/>
    </source>
</evidence>
<name>A0AA47IC47_9XANT</name>
<accession>A0AA47IC47</accession>
<evidence type="ECO:0000259" key="15">
    <source>
        <dbReference type="PROSITE" id="PS50885"/>
    </source>
</evidence>
<comment type="subcellular location">
    <subcellularLocation>
        <location evidence="2">Membrane</location>
        <topology evidence="2">Multi-pass membrane protein</topology>
    </subcellularLocation>
</comment>
<dbReference type="SMART" id="SM00387">
    <property type="entry name" value="HATPase_c"/>
    <property type="match status" value="1"/>
</dbReference>
<keyword evidence="11" id="KW-0902">Two-component regulatory system</keyword>
<evidence type="ECO:0000256" key="10">
    <source>
        <dbReference type="ARBA" id="ARBA00022989"/>
    </source>
</evidence>
<dbReference type="InterPro" id="IPR003594">
    <property type="entry name" value="HATPase_dom"/>
</dbReference>
<keyword evidence="9 16" id="KW-0067">ATP-binding</keyword>
<dbReference type="InterPro" id="IPR003660">
    <property type="entry name" value="HAMP_dom"/>
</dbReference>
<dbReference type="PANTHER" id="PTHR45436:SF14">
    <property type="entry name" value="SENSOR PROTEIN QSEC"/>
    <property type="match status" value="1"/>
</dbReference>
<comment type="catalytic activity">
    <reaction evidence="1">
        <text>ATP + protein L-histidine = ADP + protein N-phospho-L-histidine.</text>
        <dbReference type="EC" id="2.7.13.3"/>
    </reaction>
</comment>
<dbReference type="Gene3D" id="1.10.287.130">
    <property type="match status" value="1"/>
</dbReference>
<dbReference type="CDD" id="cd00082">
    <property type="entry name" value="HisKA"/>
    <property type="match status" value="1"/>
</dbReference>
<dbReference type="GO" id="GO:0000155">
    <property type="term" value="F:phosphorelay sensor kinase activity"/>
    <property type="evidence" value="ECO:0007669"/>
    <property type="project" value="InterPro"/>
</dbReference>
<keyword evidence="5" id="KW-0808">Transferase</keyword>
<evidence type="ECO:0000256" key="2">
    <source>
        <dbReference type="ARBA" id="ARBA00004141"/>
    </source>
</evidence>
<evidence type="ECO:0000256" key="9">
    <source>
        <dbReference type="ARBA" id="ARBA00022840"/>
    </source>
</evidence>
<evidence type="ECO:0000256" key="12">
    <source>
        <dbReference type="ARBA" id="ARBA00023136"/>
    </source>
</evidence>
<evidence type="ECO:0000256" key="6">
    <source>
        <dbReference type="ARBA" id="ARBA00022692"/>
    </source>
</evidence>
<feature type="domain" description="Histidine kinase" evidence="14">
    <location>
        <begin position="238"/>
        <end position="464"/>
    </location>
</feature>
<reference evidence="16" key="1">
    <citation type="submission" date="2022-10" db="EMBL/GenBank/DDBJ databases">
        <title>Complete genome sequence resource for Xanthomonas hortorum isolated from Greek Oregano.</title>
        <authorList>
            <person name="Gonzalez-Tobon J."/>
            <person name="Helmann T.C."/>
            <person name="Daughtrey M."/>
            <person name="Stodghill P.V."/>
            <person name="Filiatrault M.J."/>
        </authorList>
    </citation>
    <scope>NUCLEOTIDE SEQUENCE</scope>
    <source>
        <strain evidence="16">Oregano 108</strain>
    </source>
</reference>
<dbReference type="SUPFAM" id="SSF47384">
    <property type="entry name" value="Homodimeric domain of signal transducing histidine kinase"/>
    <property type="match status" value="1"/>
</dbReference>
<dbReference type="PRINTS" id="PR00344">
    <property type="entry name" value="BCTRLSENSOR"/>
</dbReference>
<dbReference type="PANTHER" id="PTHR45436">
    <property type="entry name" value="SENSOR HISTIDINE KINASE YKOH"/>
    <property type="match status" value="1"/>
</dbReference>
<dbReference type="Gene3D" id="3.30.565.10">
    <property type="entry name" value="Histidine kinase-like ATPase, C-terminal domain"/>
    <property type="match status" value="1"/>
</dbReference>
<dbReference type="InterPro" id="IPR036890">
    <property type="entry name" value="HATPase_C_sf"/>
</dbReference>